<keyword evidence="3" id="KW-1185">Reference proteome</keyword>
<dbReference type="InterPro" id="IPR011009">
    <property type="entry name" value="Kinase-like_dom_sf"/>
</dbReference>
<organism evidence="2 3">
    <name type="scientific">Nonomuraea cavernae</name>
    <dbReference type="NCBI Taxonomy" id="2045107"/>
    <lineage>
        <taxon>Bacteria</taxon>
        <taxon>Bacillati</taxon>
        <taxon>Actinomycetota</taxon>
        <taxon>Actinomycetes</taxon>
        <taxon>Streptosporangiales</taxon>
        <taxon>Streptosporangiaceae</taxon>
        <taxon>Nonomuraea</taxon>
    </lineage>
</organism>
<dbReference type="SUPFAM" id="SSF56112">
    <property type="entry name" value="Protein kinase-like (PK-like)"/>
    <property type="match status" value="1"/>
</dbReference>
<dbReference type="CDD" id="cd05154">
    <property type="entry name" value="ACAD10_11_N-like"/>
    <property type="match status" value="1"/>
</dbReference>
<evidence type="ECO:0000313" key="3">
    <source>
        <dbReference type="Proteomes" id="UP000646523"/>
    </source>
</evidence>
<dbReference type="Proteomes" id="UP000646523">
    <property type="component" value="Unassembled WGS sequence"/>
</dbReference>
<dbReference type="InterPro" id="IPR041726">
    <property type="entry name" value="ACAD10_11_N"/>
</dbReference>
<sequence length="330" mass="35524">MTTARAHPSDTFDAEALVREVFGTEATVAFSARLPGGASRETWALDAVTPDGERHELILRLDSPGTPLDAGAPLAAEATLMRAALDAGVPVPRIVAAAGPYILMTRVAGETIPRRILRDEAYAGARPRLAAQCGQALAAIHRMPLSALPPPPSGTLEEDPLRQWRDLLDLTGEPHPVFELALRRLAANRPPGGRRTVVHGDFRNGNLIVGPDGVRAVLDWELAHAGDPLEDLGWLCVKAWRFGSPLPVGGFGGYDDLVTAYEKAGGQPVDREALRWWETFGVLKWGIICVMQTMRHLRGGAGSVELAAIGRRVCENEWDLLELLGSASQP</sequence>
<comment type="caution">
    <text evidence="2">The sequence shown here is derived from an EMBL/GenBank/DDBJ whole genome shotgun (WGS) entry which is preliminary data.</text>
</comment>
<dbReference type="EMBL" id="BMNH01000002">
    <property type="protein sequence ID" value="GGO63756.1"/>
    <property type="molecule type" value="Genomic_DNA"/>
</dbReference>
<dbReference type="PANTHER" id="PTHR21310:SF57">
    <property type="entry name" value="BLR2944 PROTEIN"/>
    <property type="match status" value="1"/>
</dbReference>
<dbReference type="AlphaFoldDB" id="A0A918DGH8"/>
<name>A0A918DGH8_9ACTN</name>
<dbReference type="InterPro" id="IPR051678">
    <property type="entry name" value="AGP_Transferase"/>
</dbReference>
<dbReference type="InterPro" id="IPR002575">
    <property type="entry name" value="Aminoglycoside_PTrfase"/>
</dbReference>
<proteinExistence type="predicted"/>
<reference evidence="2" key="1">
    <citation type="journal article" date="2014" name="Int. J. Syst. Evol. Microbiol.">
        <title>Complete genome sequence of Corynebacterium casei LMG S-19264T (=DSM 44701T), isolated from a smear-ripened cheese.</title>
        <authorList>
            <consortium name="US DOE Joint Genome Institute (JGI-PGF)"/>
            <person name="Walter F."/>
            <person name="Albersmeier A."/>
            <person name="Kalinowski J."/>
            <person name="Ruckert C."/>
        </authorList>
    </citation>
    <scope>NUCLEOTIDE SEQUENCE</scope>
    <source>
        <strain evidence="2">CGMCC 4.7368</strain>
    </source>
</reference>
<feature type="domain" description="Aminoglycoside phosphotransferase" evidence="1">
    <location>
        <begin position="33"/>
        <end position="275"/>
    </location>
</feature>
<dbReference type="Gene3D" id="3.30.200.20">
    <property type="entry name" value="Phosphorylase Kinase, domain 1"/>
    <property type="match status" value="1"/>
</dbReference>
<dbReference type="Pfam" id="PF01636">
    <property type="entry name" value="APH"/>
    <property type="match status" value="1"/>
</dbReference>
<evidence type="ECO:0000313" key="2">
    <source>
        <dbReference type="EMBL" id="GGO63756.1"/>
    </source>
</evidence>
<evidence type="ECO:0000259" key="1">
    <source>
        <dbReference type="Pfam" id="PF01636"/>
    </source>
</evidence>
<dbReference type="Gene3D" id="3.90.1200.10">
    <property type="match status" value="1"/>
</dbReference>
<accession>A0A918DGH8</accession>
<reference evidence="2" key="2">
    <citation type="submission" date="2020-09" db="EMBL/GenBank/DDBJ databases">
        <authorList>
            <person name="Sun Q."/>
            <person name="Zhou Y."/>
        </authorList>
    </citation>
    <scope>NUCLEOTIDE SEQUENCE</scope>
    <source>
        <strain evidence="2">CGMCC 4.7368</strain>
    </source>
</reference>
<gene>
    <name evidence="2" type="ORF">GCM10012289_11560</name>
</gene>
<dbReference type="RefSeq" id="WP_189122903.1">
    <property type="nucleotide sequence ID" value="NZ_BMNH01000002.1"/>
</dbReference>
<protein>
    <submittedName>
        <fullName evidence="2">Acyl-CoA dehydrogenase</fullName>
    </submittedName>
</protein>
<dbReference type="PANTHER" id="PTHR21310">
    <property type="entry name" value="AMINOGLYCOSIDE PHOSPHOTRANSFERASE-RELATED-RELATED"/>
    <property type="match status" value="1"/>
</dbReference>